<gene>
    <name evidence="4" type="ORF">FY536_06325</name>
</gene>
<dbReference type="InterPro" id="IPR029052">
    <property type="entry name" value="Metallo-depent_PP-like"/>
</dbReference>
<dbReference type="Pfam" id="PF12850">
    <property type="entry name" value="Metallophos_2"/>
    <property type="match status" value="1"/>
</dbReference>
<dbReference type="GO" id="GO:0046872">
    <property type="term" value="F:metal ion binding"/>
    <property type="evidence" value="ECO:0007669"/>
    <property type="project" value="UniProtKB-KW"/>
</dbReference>
<dbReference type="InterPro" id="IPR000979">
    <property type="entry name" value="Phosphodiesterase_MJ0936/Vps29"/>
</dbReference>
<dbReference type="InterPro" id="IPR024654">
    <property type="entry name" value="Calcineurin-like_PHP_lpxH"/>
</dbReference>
<evidence type="ECO:0000256" key="1">
    <source>
        <dbReference type="ARBA" id="ARBA00008950"/>
    </source>
</evidence>
<sequence length="174" mass="20100">MDYLIVSDIHGDRSILEKIVNHYVDQVQAMFFNGDSELKADDELFQQIQPVIGNMDFDSLFPDDRLYGDRWIKIYQTHGHLYHTESDLNLIREHVAPLDANVVTLGHTHQLGAEMIDGKLFINPGSISLPRGPYAYLKGTYAILSVQPKQLDVQFYNRELEPVEEMNFSFNRQK</sequence>
<dbReference type="SUPFAM" id="SSF56300">
    <property type="entry name" value="Metallo-dependent phosphatases"/>
    <property type="match status" value="1"/>
</dbReference>
<comment type="similarity">
    <text evidence="1 2">Belongs to the metallophosphoesterase superfamily. YfcE family.</text>
</comment>
<keyword evidence="5" id="KW-1185">Reference proteome</keyword>
<proteinExistence type="inferred from homology"/>
<name>A0A7H1MN46_9LACO</name>
<evidence type="ECO:0000259" key="3">
    <source>
        <dbReference type="Pfam" id="PF12850"/>
    </source>
</evidence>
<dbReference type="Proteomes" id="UP000516446">
    <property type="component" value="Chromosome"/>
</dbReference>
<dbReference type="GO" id="GO:0016787">
    <property type="term" value="F:hydrolase activity"/>
    <property type="evidence" value="ECO:0007669"/>
    <property type="project" value="UniProtKB-UniRule"/>
</dbReference>
<comment type="cofactor">
    <cofactor evidence="2">
        <name>a divalent metal cation</name>
        <dbReference type="ChEBI" id="CHEBI:60240"/>
    </cofactor>
</comment>
<dbReference type="AlphaFoldDB" id="A0A7H1MN46"/>
<dbReference type="NCBIfam" id="TIGR00040">
    <property type="entry name" value="yfcE"/>
    <property type="match status" value="1"/>
</dbReference>
<evidence type="ECO:0000313" key="5">
    <source>
        <dbReference type="Proteomes" id="UP000516446"/>
    </source>
</evidence>
<dbReference type="EMBL" id="CP043431">
    <property type="protein sequence ID" value="QNT64882.1"/>
    <property type="molecule type" value="Genomic_DNA"/>
</dbReference>
<dbReference type="Gene3D" id="3.60.21.10">
    <property type="match status" value="1"/>
</dbReference>
<feature type="domain" description="Calcineurin-like phosphoesterase" evidence="3">
    <location>
        <begin position="1"/>
        <end position="147"/>
    </location>
</feature>
<dbReference type="RefSeq" id="WP_006845228.1">
    <property type="nucleotide sequence ID" value="NZ_CP026847.1"/>
</dbReference>
<keyword evidence="2" id="KW-0479">Metal-binding</keyword>
<protein>
    <recommendedName>
        <fullName evidence="2">Phosphoesterase</fullName>
        <ecNumber evidence="2">3.1.4.-</ecNumber>
    </recommendedName>
</protein>
<dbReference type="PANTHER" id="PTHR11124">
    <property type="entry name" value="VACUOLAR SORTING PROTEIN VPS29"/>
    <property type="match status" value="1"/>
</dbReference>
<reference evidence="4 5" key="1">
    <citation type="submission" date="2019-08" db="EMBL/GenBank/DDBJ databases">
        <authorList>
            <person name="Chang H.C."/>
            <person name="Mun S.Y."/>
        </authorList>
    </citation>
    <scope>NUCLEOTIDE SEQUENCE [LARGE SCALE GENOMIC DNA]</scope>
    <source>
        <strain evidence="4 5">SK</strain>
    </source>
</reference>
<dbReference type="EC" id="3.1.4.-" evidence="2"/>
<evidence type="ECO:0000256" key="2">
    <source>
        <dbReference type="RuleBase" id="RU362039"/>
    </source>
</evidence>
<accession>A0A7H1MN46</accession>
<organism evidence="4 5">
    <name type="scientific">Weissella koreensis</name>
    <dbReference type="NCBI Taxonomy" id="165096"/>
    <lineage>
        <taxon>Bacteria</taxon>
        <taxon>Bacillati</taxon>
        <taxon>Bacillota</taxon>
        <taxon>Bacilli</taxon>
        <taxon>Lactobacillales</taxon>
        <taxon>Lactobacillaceae</taxon>
        <taxon>Weissella</taxon>
    </lineage>
</organism>
<evidence type="ECO:0000313" key="4">
    <source>
        <dbReference type="EMBL" id="QNT64882.1"/>
    </source>
</evidence>